<dbReference type="Proteomes" id="UP001217485">
    <property type="component" value="Unassembled WGS sequence"/>
</dbReference>
<keyword evidence="3" id="KW-1185">Reference proteome</keyword>
<feature type="domain" description="Hemerythrin-like" evidence="1">
    <location>
        <begin position="12"/>
        <end position="126"/>
    </location>
</feature>
<dbReference type="Gene3D" id="1.20.120.520">
    <property type="entry name" value="nmb1532 protein domain like"/>
    <property type="match status" value="1"/>
</dbReference>
<reference evidence="2 3" key="1">
    <citation type="submission" date="2023-01" db="EMBL/GenBank/DDBJ databases">
        <title>Minimal conservation of predation-associated metabolite biosynthetic gene clusters underscores biosynthetic potential of Myxococcota including descriptions for ten novel species: Archangium lansinium sp. nov., Myxococcus landrumus sp. nov., Nannocystis bai.</title>
        <authorList>
            <person name="Ahearne A."/>
            <person name="Stevens C."/>
            <person name="Dowd S."/>
        </authorList>
    </citation>
    <scope>NUCLEOTIDE SEQUENCE [LARGE SCALE GENOMIC DNA]</scope>
    <source>
        <strain evidence="2 3">WIWO2</strain>
    </source>
</reference>
<comment type="caution">
    <text evidence="2">The sequence shown here is derived from an EMBL/GenBank/DDBJ whole genome shotgun (WGS) entry which is preliminary data.</text>
</comment>
<evidence type="ECO:0000313" key="3">
    <source>
        <dbReference type="Proteomes" id="UP001217485"/>
    </source>
</evidence>
<gene>
    <name evidence="2" type="ORF">POL72_39665</name>
</gene>
<evidence type="ECO:0000313" key="2">
    <source>
        <dbReference type="EMBL" id="MDC0683910.1"/>
    </source>
</evidence>
<proteinExistence type="predicted"/>
<accession>A0ABT5CBV4</accession>
<name>A0ABT5CBV4_9BACT</name>
<sequence>MELDRMVSELFQEEELARDTAKKLIELAQRSADEASAERASLLAFLRGPMERHMRYEETAIFPHFQARGLAEEVQVALKQHAAVREATDALAGVAQGGDVARAIVDVARLLLHHTNFEGDYIYPELTHDEWRELMKETVPQGI</sequence>
<protein>
    <submittedName>
        <fullName evidence="2">Hemerythrin domain-containing protein</fullName>
    </submittedName>
</protein>
<organism evidence="2 3">
    <name type="scientific">Sorangium atrum</name>
    <dbReference type="NCBI Taxonomy" id="2995308"/>
    <lineage>
        <taxon>Bacteria</taxon>
        <taxon>Pseudomonadati</taxon>
        <taxon>Myxococcota</taxon>
        <taxon>Polyangia</taxon>
        <taxon>Polyangiales</taxon>
        <taxon>Polyangiaceae</taxon>
        <taxon>Sorangium</taxon>
    </lineage>
</organism>
<dbReference type="RefSeq" id="WP_272102060.1">
    <property type="nucleotide sequence ID" value="NZ_JAQNDK010000005.1"/>
</dbReference>
<dbReference type="Pfam" id="PF01814">
    <property type="entry name" value="Hemerythrin"/>
    <property type="match status" value="1"/>
</dbReference>
<evidence type="ECO:0000259" key="1">
    <source>
        <dbReference type="Pfam" id="PF01814"/>
    </source>
</evidence>
<dbReference type="EMBL" id="JAQNDK010000005">
    <property type="protein sequence ID" value="MDC0683910.1"/>
    <property type="molecule type" value="Genomic_DNA"/>
</dbReference>
<dbReference type="InterPro" id="IPR012312">
    <property type="entry name" value="Hemerythrin-like"/>
</dbReference>